<dbReference type="Gene3D" id="1.10.1200.10">
    <property type="entry name" value="ACP-like"/>
    <property type="match status" value="1"/>
</dbReference>
<dbReference type="AlphaFoldDB" id="A0AA90F357"/>
<dbReference type="GO" id="GO:0003824">
    <property type="term" value="F:catalytic activity"/>
    <property type="evidence" value="ECO:0007669"/>
    <property type="project" value="InterPro"/>
</dbReference>
<dbReference type="InterPro" id="IPR045851">
    <property type="entry name" value="AMP-bd_C_sf"/>
</dbReference>
<dbReference type="NCBIfam" id="TIGR01720">
    <property type="entry name" value="NRPS-para261"/>
    <property type="match status" value="1"/>
</dbReference>
<dbReference type="InterPro" id="IPR023213">
    <property type="entry name" value="CAT-like_dom_sf"/>
</dbReference>
<accession>A0AA90F357</accession>
<dbReference type="PROSITE" id="PS50075">
    <property type="entry name" value="CARRIER"/>
    <property type="match status" value="1"/>
</dbReference>
<feature type="non-terminal residue" evidence="5">
    <location>
        <position position="1"/>
    </location>
</feature>
<sequence>ETKLLENQNISEAVVIDREDKKGHKYLCAYIVARAKTNANELREYLSDHLPDYMLPSYFIQINKMPLTPNGKIDRKALPEPAGDVIAASGYEAPRNETEEKLAAVWQEVLDRDKIGINDNFFEIGGDSIKALQIVSKLSRADLKLQVKDLFTNPSIRHLSKYVKKETKARISEIVQGQMPLTPVQRSFFAANQKERNHYNQAFMLYRKDGFAEKIVEKVFRKLTEHHDALRMVYREKNDEIIQHNRGLEDSVFDLYVYDLKTEKNLEETVYQLATNIQKDISISEGKMIKLCVFKTTEGDHLLIAIHHLLVDGVSWRILFEDFEAAYGQALQGKPVELGYKTDSYKTFSEKLAEYASSKKLLKEQEYWREISKGKMAFLPKHRQAAHDNYENSRTLRISLSQMETEQLLKEAHKAYNTQINDLLLTALLIASRQLTGENRLKILMEGHGRDDILQDVDITRTVGWFTAMYPVFIDLEDEADLSMMIKIVKETLRKIPNNGIGYGILKYLRKDEVLLKDEKPPILFNYLGELDHDLTTEQFSSSKLSAGQSIGEKSARDASVEIDSVVVGRQLMISTTFNEY</sequence>
<gene>
    <name evidence="5" type="ORF">MOE73_21395</name>
</gene>
<keyword evidence="3" id="KW-0597">Phosphoprotein</keyword>
<reference evidence="5" key="1">
    <citation type="submission" date="2022-02" db="EMBL/GenBank/DDBJ databases">
        <title>Crop Bioprotection Bacillus Genome Sequencing.</title>
        <authorList>
            <person name="Dunlap C."/>
        </authorList>
    </citation>
    <scope>NUCLEOTIDE SEQUENCE</scope>
    <source>
        <strain evidence="5">T20C14</strain>
    </source>
</reference>
<protein>
    <submittedName>
        <fullName evidence="5">Condensation domain-containing protein</fullName>
    </submittedName>
</protein>
<organism evidence="5 6">
    <name type="scientific">Bacillus haynesii</name>
    <dbReference type="NCBI Taxonomy" id="1925021"/>
    <lineage>
        <taxon>Bacteria</taxon>
        <taxon>Bacillati</taxon>
        <taxon>Bacillota</taxon>
        <taxon>Bacilli</taxon>
        <taxon>Bacillales</taxon>
        <taxon>Bacillaceae</taxon>
        <taxon>Bacillus</taxon>
    </lineage>
</organism>
<dbReference type="Gene3D" id="3.30.300.30">
    <property type="match status" value="1"/>
</dbReference>
<proteinExistence type="predicted"/>
<dbReference type="InterPro" id="IPR025110">
    <property type="entry name" value="AMP-bd_C"/>
</dbReference>
<dbReference type="PANTHER" id="PTHR45398:SF1">
    <property type="entry name" value="ENZYME, PUTATIVE (JCVI)-RELATED"/>
    <property type="match status" value="1"/>
</dbReference>
<dbReference type="Gene3D" id="3.30.559.30">
    <property type="entry name" value="Nonribosomal peptide synthetase, condensation domain"/>
    <property type="match status" value="1"/>
</dbReference>
<keyword evidence="2" id="KW-0596">Phosphopantetheine</keyword>
<dbReference type="InterPro" id="IPR006162">
    <property type="entry name" value="Ppantetheine_attach_site"/>
</dbReference>
<feature type="domain" description="Carrier" evidence="4">
    <location>
        <begin position="93"/>
        <end position="167"/>
    </location>
</feature>
<dbReference type="RefSeq" id="WP_268306368.1">
    <property type="nucleotide sequence ID" value="NZ_JALAXI010000032.1"/>
</dbReference>
<dbReference type="InterPro" id="IPR001242">
    <property type="entry name" value="Condensation_dom"/>
</dbReference>
<dbReference type="Pfam" id="PF00550">
    <property type="entry name" value="PP-binding"/>
    <property type="match status" value="1"/>
</dbReference>
<dbReference type="Pfam" id="PF00668">
    <property type="entry name" value="Condensation"/>
    <property type="match status" value="1"/>
</dbReference>
<evidence type="ECO:0000259" key="4">
    <source>
        <dbReference type="PROSITE" id="PS50075"/>
    </source>
</evidence>
<dbReference type="FunFam" id="1.10.1200.10:FF:000005">
    <property type="entry name" value="Nonribosomal peptide synthetase 1"/>
    <property type="match status" value="1"/>
</dbReference>
<evidence type="ECO:0000256" key="2">
    <source>
        <dbReference type="ARBA" id="ARBA00022450"/>
    </source>
</evidence>
<dbReference type="Proteomes" id="UP001066455">
    <property type="component" value="Unassembled WGS sequence"/>
</dbReference>
<name>A0AA90F357_9BACI</name>
<dbReference type="InterPro" id="IPR009081">
    <property type="entry name" value="PP-bd_ACP"/>
</dbReference>
<feature type="non-terminal residue" evidence="5">
    <location>
        <position position="581"/>
    </location>
</feature>
<dbReference type="InterPro" id="IPR036736">
    <property type="entry name" value="ACP-like_sf"/>
</dbReference>
<dbReference type="CDD" id="cd19534">
    <property type="entry name" value="E_NRPS"/>
    <property type="match status" value="1"/>
</dbReference>
<evidence type="ECO:0000256" key="3">
    <source>
        <dbReference type="ARBA" id="ARBA00022553"/>
    </source>
</evidence>
<evidence type="ECO:0000256" key="1">
    <source>
        <dbReference type="ARBA" id="ARBA00001957"/>
    </source>
</evidence>
<dbReference type="PANTHER" id="PTHR45398">
    <property type="match status" value="1"/>
</dbReference>
<comment type="caution">
    <text evidence="5">The sequence shown here is derived from an EMBL/GenBank/DDBJ whole genome shotgun (WGS) entry which is preliminary data.</text>
</comment>
<dbReference type="Gene3D" id="3.30.559.10">
    <property type="entry name" value="Chloramphenicol acetyltransferase-like domain"/>
    <property type="match status" value="1"/>
</dbReference>
<dbReference type="PROSITE" id="PS00012">
    <property type="entry name" value="PHOSPHOPANTETHEINE"/>
    <property type="match status" value="1"/>
</dbReference>
<dbReference type="SUPFAM" id="SSF56801">
    <property type="entry name" value="Acetyl-CoA synthetase-like"/>
    <property type="match status" value="1"/>
</dbReference>
<evidence type="ECO:0000313" key="6">
    <source>
        <dbReference type="Proteomes" id="UP001066455"/>
    </source>
</evidence>
<dbReference type="EMBL" id="JALAXI010000032">
    <property type="protein sequence ID" value="MCY9282587.1"/>
    <property type="molecule type" value="Genomic_DNA"/>
</dbReference>
<dbReference type="Pfam" id="PF13193">
    <property type="entry name" value="AMP-binding_C"/>
    <property type="match status" value="1"/>
</dbReference>
<dbReference type="GO" id="GO:0008610">
    <property type="term" value="P:lipid biosynthetic process"/>
    <property type="evidence" value="ECO:0007669"/>
    <property type="project" value="UniProtKB-ARBA"/>
</dbReference>
<evidence type="ECO:0000313" key="5">
    <source>
        <dbReference type="EMBL" id="MCY9282587.1"/>
    </source>
</evidence>
<comment type="cofactor">
    <cofactor evidence="1">
        <name>pantetheine 4'-phosphate</name>
        <dbReference type="ChEBI" id="CHEBI:47942"/>
    </cofactor>
</comment>
<dbReference type="SUPFAM" id="SSF52777">
    <property type="entry name" value="CoA-dependent acyltransferases"/>
    <property type="match status" value="2"/>
</dbReference>
<dbReference type="InterPro" id="IPR010060">
    <property type="entry name" value="NRPS_synth"/>
</dbReference>
<dbReference type="SUPFAM" id="SSF47336">
    <property type="entry name" value="ACP-like"/>
    <property type="match status" value="1"/>
</dbReference>